<dbReference type="InterPro" id="IPR036259">
    <property type="entry name" value="MFS_trans_sf"/>
</dbReference>
<evidence type="ECO:0000259" key="6">
    <source>
        <dbReference type="PROSITE" id="PS50850"/>
    </source>
</evidence>
<dbReference type="eggNOG" id="KOG0255">
    <property type="taxonomic scope" value="Eukaryota"/>
</dbReference>
<dbReference type="InParanoid" id="F2SH50"/>
<protein>
    <recommendedName>
        <fullName evidence="6">Major facilitator superfamily (MFS) profile domain-containing protein</fullName>
    </recommendedName>
</protein>
<sequence>MALSNVALFGGAFLTPVIAGKMTHTLGWEWTFYFIAIFSGVCLPFVYFFVPETAYKRAQHLNTDFSGDVDRRTARAAARETIEKEADADSAAGPSSAAVAANSDTAQRDVPRKVTFVESLALFNGRKTDESFWKLLLRPFPLFLHPSIAWACLIQGVIIGWTVFIGVVLAAIFLGPPLWFTEEQTGYLYTGAFIGSVVGLFLSGLFSDWSANLLIRANKGKYEPEFRIWLVLPQLVFSGIGLFGFGFASGNVSKYGWVIPDVFFMFVLIGMVMGAVASALYIVDAHREIAIESFTCLLVFKNMFSFLLTYFAYNWVVLGGAKRVFLIIGGIEVAVCLLSVPMYIFGKRNRSFFHRHDILKMLNLW</sequence>
<dbReference type="OrthoDB" id="2585655at2759"/>
<feature type="transmembrane region" description="Helical" evidence="5">
    <location>
        <begin position="294"/>
        <end position="313"/>
    </location>
</feature>
<dbReference type="AlphaFoldDB" id="F2SH50"/>
<keyword evidence="3 5" id="KW-1133">Transmembrane helix</keyword>
<keyword evidence="8" id="KW-1185">Reference proteome</keyword>
<dbReference type="GO" id="GO:0005886">
    <property type="term" value="C:plasma membrane"/>
    <property type="evidence" value="ECO:0007669"/>
    <property type="project" value="TreeGrafter"/>
</dbReference>
<feature type="transmembrane region" description="Helical" evidence="5">
    <location>
        <begin position="262"/>
        <end position="282"/>
    </location>
</feature>
<feature type="domain" description="Major facilitator superfamily (MFS) profile" evidence="6">
    <location>
        <begin position="1"/>
        <end position="54"/>
    </location>
</feature>
<feature type="transmembrane region" description="Helical" evidence="5">
    <location>
        <begin position="186"/>
        <end position="207"/>
    </location>
</feature>
<dbReference type="PANTHER" id="PTHR23502">
    <property type="entry name" value="MAJOR FACILITATOR SUPERFAMILY"/>
    <property type="match status" value="1"/>
</dbReference>
<name>F2SH50_TRIRC</name>
<dbReference type="SUPFAM" id="SSF103473">
    <property type="entry name" value="MFS general substrate transporter"/>
    <property type="match status" value="1"/>
</dbReference>
<gene>
    <name evidence="7" type="ORF">TERG_01634</name>
</gene>
<keyword evidence="4 5" id="KW-0472">Membrane</keyword>
<feature type="transmembrane region" description="Helical" evidence="5">
    <location>
        <begin position="30"/>
        <end position="50"/>
    </location>
</feature>
<evidence type="ECO:0000256" key="2">
    <source>
        <dbReference type="ARBA" id="ARBA00022692"/>
    </source>
</evidence>
<dbReference type="GeneID" id="10373364"/>
<dbReference type="Gene3D" id="1.20.1250.20">
    <property type="entry name" value="MFS general substrate transporter like domains"/>
    <property type="match status" value="1"/>
</dbReference>
<proteinExistence type="predicted"/>
<evidence type="ECO:0000313" key="7">
    <source>
        <dbReference type="EMBL" id="EGD85359.2"/>
    </source>
</evidence>
<dbReference type="EMBL" id="GG700649">
    <property type="protein sequence ID" value="EGD85359.2"/>
    <property type="molecule type" value="Genomic_DNA"/>
</dbReference>
<feature type="transmembrane region" description="Helical" evidence="5">
    <location>
        <begin position="228"/>
        <end position="250"/>
    </location>
</feature>
<feature type="transmembrane region" description="Helical" evidence="5">
    <location>
        <begin position="325"/>
        <end position="345"/>
    </location>
</feature>
<dbReference type="GO" id="GO:0022857">
    <property type="term" value="F:transmembrane transporter activity"/>
    <property type="evidence" value="ECO:0007669"/>
    <property type="project" value="InterPro"/>
</dbReference>
<evidence type="ECO:0000256" key="5">
    <source>
        <dbReference type="SAM" id="Phobius"/>
    </source>
</evidence>
<dbReference type="HOGENOM" id="CLU_008455_13_5_1"/>
<dbReference type="STRING" id="559305.F2SH50"/>
<dbReference type="InterPro" id="IPR020846">
    <property type="entry name" value="MFS_dom"/>
</dbReference>
<dbReference type="PANTHER" id="PTHR23502:SF29">
    <property type="entry name" value="TRANSPORTER, PUTATIVE (AFU_ORTHOLOGUE AFUA_6G06680)-RELATED"/>
    <property type="match status" value="1"/>
</dbReference>
<keyword evidence="2 5" id="KW-0812">Transmembrane</keyword>
<comment type="subcellular location">
    <subcellularLocation>
        <location evidence="1">Membrane</location>
        <topology evidence="1">Multi-pass membrane protein</topology>
    </subcellularLocation>
</comment>
<dbReference type="RefSeq" id="XP_003236908.2">
    <property type="nucleotide sequence ID" value="XM_003236860.2"/>
</dbReference>
<feature type="transmembrane region" description="Helical" evidence="5">
    <location>
        <begin position="148"/>
        <end position="174"/>
    </location>
</feature>
<reference evidence="8" key="1">
    <citation type="journal article" date="2012" name="MBio">
        <title>Comparative genome analysis of Trichophyton rubrum and related dermatophytes reveals candidate genes involved in infection.</title>
        <authorList>
            <person name="Martinez D.A."/>
            <person name="Oliver B.G."/>
            <person name="Graeser Y."/>
            <person name="Goldberg J.M."/>
            <person name="Li W."/>
            <person name="Martinez-Rossi N.M."/>
            <person name="Monod M."/>
            <person name="Shelest E."/>
            <person name="Barton R.C."/>
            <person name="Birch E."/>
            <person name="Brakhage A.A."/>
            <person name="Chen Z."/>
            <person name="Gurr S.J."/>
            <person name="Heiman D."/>
            <person name="Heitman J."/>
            <person name="Kosti I."/>
            <person name="Rossi A."/>
            <person name="Saif S."/>
            <person name="Samalova M."/>
            <person name="Saunders C.W."/>
            <person name="Shea T."/>
            <person name="Summerbell R.C."/>
            <person name="Xu J."/>
            <person name="Young S."/>
            <person name="Zeng Q."/>
            <person name="Birren B.W."/>
            <person name="Cuomo C.A."/>
            <person name="White T.C."/>
        </authorList>
    </citation>
    <scope>NUCLEOTIDE SEQUENCE [LARGE SCALE GENOMIC DNA]</scope>
    <source>
        <strain evidence="8">ATCC MYA-4607 / CBS 118892</strain>
    </source>
</reference>
<dbReference type="Pfam" id="PF07690">
    <property type="entry name" value="MFS_1"/>
    <property type="match status" value="1"/>
</dbReference>
<evidence type="ECO:0000256" key="3">
    <source>
        <dbReference type="ARBA" id="ARBA00022989"/>
    </source>
</evidence>
<evidence type="ECO:0000256" key="1">
    <source>
        <dbReference type="ARBA" id="ARBA00004141"/>
    </source>
</evidence>
<evidence type="ECO:0000256" key="4">
    <source>
        <dbReference type="ARBA" id="ARBA00023136"/>
    </source>
</evidence>
<organism evidence="7 8">
    <name type="scientific">Trichophyton rubrum (strain ATCC MYA-4607 / CBS 118892)</name>
    <name type="common">Athlete's foot fungus</name>
    <dbReference type="NCBI Taxonomy" id="559305"/>
    <lineage>
        <taxon>Eukaryota</taxon>
        <taxon>Fungi</taxon>
        <taxon>Dikarya</taxon>
        <taxon>Ascomycota</taxon>
        <taxon>Pezizomycotina</taxon>
        <taxon>Eurotiomycetes</taxon>
        <taxon>Eurotiomycetidae</taxon>
        <taxon>Onygenales</taxon>
        <taxon>Arthrodermataceae</taxon>
        <taxon>Trichophyton</taxon>
    </lineage>
</organism>
<evidence type="ECO:0000313" key="8">
    <source>
        <dbReference type="Proteomes" id="UP000008864"/>
    </source>
</evidence>
<dbReference type="Proteomes" id="UP000008864">
    <property type="component" value="Unassembled WGS sequence"/>
</dbReference>
<dbReference type="PROSITE" id="PS50850">
    <property type="entry name" value="MFS"/>
    <property type="match status" value="1"/>
</dbReference>
<dbReference type="InterPro" id="IPR011701">
    <property type="entry name" value="MFS"/>
</dbReference>
<accession>F2SH50</accession>